<organism evidence="2 3">
    <name type="scientific">Nicotiana attenuata</name>
    <name type="common">Coyote tobacco</name>
    <dbReference type="NCBI Taxonomy" id="49451"/>
    <lineage>
        <taxon>Eukaryota</taxon>
        <taxon>Viridiplantae</taxon>
        <taxon>Streptophyta</taxon>
        <taxon>Embryophyta</taxon>
        <taxon>Tracheophyta</taxon>
        <taxon>Spermatophyta</taxon>
        <taxon>Magnoliopsida</taxon>
        <taxon>eudicotyledons</taxon>
        <taxon>Gunneridae</taxon>
        <taxon>Pentapetalae</taxon>
        <taxon>asterids</taxon>
        <taxon>lamiids</taxon>
        <taxon>Solanales</taxon>
        <taxon>Solanaceae</taxon>
        <taxon>Nicotianoideae</taxon>
        <taxon>Nicotianeae</taxon>
        <taxon>Nicotiana</taxon>
    </lineage>
</organism>
<name>A0A1J6IVY0_NICAT</name>
<evidence type="ECO:0000313" key="2">
    <source>
        <dbReference type="EMBL" id="OIT08922.1"/>
    </source>
</evidence>
<dbReference type="Proteomes" id="UP000187609">
    <property type="component" value="Unassembled WGS sequence"/>
</dbReference>
<reference evidence="2" key="1">
    <citation type="submission" date="2016-11" db="EMBL/GenBank/DDBJ databases">
        <title>The genome of Nicotiana attenuata.</title>
        <authorList>
            <person name="Xu S."/>
            <person name="Brockmoeller T."/>
            <person name="Gaquerel E."/>
            <person name="Navarro A."/>
            <person name="Kuhl H."/>
            <person name="Gase K."/>
            <person name="Ling Z."/>
            <person name="Zhou W."/>
            <person name="Kreitzer C."/>
            <person name="Stanke M."/>
            <person name="Tang H."/>
            <person name="Lyons E."/>
            <person name="Pandey P."/>
            <person name="Pandey S.P."/>
            <person name="Timmermann B."/>
            <person name="Baldwin I.T."/>
        </authorList>
    </citation>
    <scope>NUCLEOTIDE SEQUENCE [LARGE SCALE GENOMIC DNA]</scope>
    <source>
        <strain evidence="2">UT</strain>
    </source>
</reference>
<comment type="caution">
    <text evidence="2">The sequence shown here is derived from an EMBL/GenBank/DDBJ whole genome shotgun (WGS) entry which is preliminary data.</text>
</comment>
<feature type="compositionally biased region" description="Basic and acidic residues" evidence="1">
    <location>
        <begin position="201"/>
        <end position="240"/>
    </location>
</feature>
<feature type="compositionally biased region" description="Low complexity" evidence="1">
    <location>
        <begin position="286"/>
        <end position="299"/>
    </location>
</feature>
<accession>A0A1J6IVY0</accession>
<proteinExistence type="predicted"/>
<feature type="non-terminal residue" evidence="2">
    <location>
        <position position="331"/>
    </location>
</feature>
<dbReference type="AlphaFoldDB" id="A0A1J6IVY0"/>
<dbReference type="EMBL" id="MJEQ01026000">
    <property type="protein sequence ID" value="OIT08922.1"/>
    <property type="molecule type" value="Genomic_DNA"/>
</dbReference>
<keyword evidence="3" id="KW-1185">Reference proteome</keyword>
<feature type="compositionally biased region" description="Basic and acidic residues" evidence="1">
    <location>
        <begin position="1"/>
        <end position="18"/>
    </location>
</feature>
<feature type="compositionally biased region" description="Basic and acidic residues" evidence="1">
    <location>
        <begin position="59"/>
        <end position="69"/>
    </location>
</feature>
<feature type="region of interest" description="Disordered" evidence="1">
    <location>
        <begin position="278"/>
        <end position="331"/>
    </location>
</feature>
<gene>
    <name evidence="2" type="ORF">A4A49_44321</name>
</gene>
<feature type="compositionally biased region" description="Polar residues" evidence="1">
    <location>
        <begin position="187"/>
        <end position="200"/>
    </location>
</feature>
<feature type="compositionally biased region" description="Polar residues" evidence="1">
    <location>
        <begin position="153"/>
        <end position="179"/>
    </location>
</feature>
<feature type="region of interest" description="Disordered" evidence="1">
    <location>
        <begin position="1"/>
        <end position="264"/>
    </location>
</feature>
<feature type="compositionally biased region" description="Polar residues" evidence="1">
    <location>
        <begin position="19"/>
        <end position="38"/>
    </location>
</feature>
<feature type="compositionally biased region" description="Basic residues" evidence="1">
    <location>
        <begin position="97"/>
        <end position="112"/>
    </location>
</feature>
<sequence length="331" mass="38201">MKEQTKTTQETEGKEEVQLTRTMGQTRGKLVTNSYNNKGKNKFEEETWQVPNTKRNRQKEKMKAIEAKNGEQYAENNERMQEQNQEGEQNIKDRTNSKRKTHKKKKMPRKKSIVLIKPAVTHGQSKANKVINKKSKQHTSTEQLASEILGTEDASQQQVMKDTNAQTKNYKAEHSANQSSKKDHKANQSQEIAESSSTDADSVRHTITEKRTMSSKNKEQESEQEEMNDRRYYDGHENHKTCKKDHNRVQYPSSSIDTEIRNQPPIKLVLELFGDDQDKEATQCDQNNQQQQTNSTSSNIKKDKQRGNQEGSQEIAKAEENSCLKDEKKKQ</sequence>
<protein>
    <submittedName>
        <fullName evidence="2">Uncharacterized protein</fullName>
    </submittedName>
</protein>
<dbReference type="Gramene" id="OIT08922">
    <property type="protein sequence ID" value="OIT08922"/>
    <property type="gene ID" value="A4A49_44321"/>
</dbReference>
<evidence type="ECO:0000313" key="3">
    <source>
        <dbReference type="Proteomes" id="UP000187609"/>
    </source>
</evidence>
<feature type="compositionally biased region" description="Basic and acidic residues" evidence="1">
    <location>
        <begin position="316"/>
        <end position="331"/>
    </location>
</feature>
<evidence type="ECO:0000256" key="1">
    <source>
        <dbReference type="SAM" id="MobiDB-lite"/>
    </source>
</evidence>
<dbReference type="SMR" id="A0A1J6IVY0"/>